<organism evidence="10 11">
    <name type="scientific">Friedmanniomyces simplex</name>
    <dbReference type="NCBI Taxonomy" id="329884"/>
    <lineage>
        <taxon>Eukaryota</taxon>
        <taxon>Fungi</taxon>
        <taxon>Dikarya</taxon>
        <taxon>Ascomycota</taxon>
        <taxon>Pezizomycotina</taxon>
        <taxon>Dothideomycetes</taxon>
        <taxon>Dothideomycetidae</taxon>
        <taxon>Mycosphaerellales</taxon>
        <taxon>Teratosphaeriaceae</taxon>
        <taxon>Friedmanniomyces</taxon>
    </lineage>
</organism>
<keyword evidence="6 8" id="KW-0472">Membrane</keyword>
<dbReference type="SUPFAM" id="SSF103473">
    <property type="entry name" value="MFS general substrate transporter"/>
    <property type="match status" value="1"/>
</dbReference>
<comment type="caution">
    <text evidence="10">The sequence shown here is derived from an EMBL/GenBank/DDBJ whole genome shotgun (WGS) entry which is preliminary data.</text>
</comment>
<dbReference type="EMBL" id="NAJQ01001651">
    <property type="protein sequence ID" value="TKA55096.1"/>
    <property type="molecule type" value="Genomic_DNA"/>
</dbReference>
<proteinExistence type="inferred from homology"/>
<dbReference type="AlphaFoldDB" id="A0A4U0W144"/>
<keyword evidence="11" id="KW-1185">Reference proteome</keyword>
<dbReference type="GO" id="GO:0016020">
    <property type="term" value="C:membrane"/>
    <property type="evidence" value="ECO:0007669"/>
    <property type="project" value="UniProtKB-SubCell"/>
</dbReference>
<dbReference type="InterPro" id="IPR036259">
    <property type="entry name" value="MFS_trans_sf"/>
</dbReference>
<dbReference type="PANTHER" id="PTHR48022:SF12">
    <property type="entry name" value="MAJOR FACILITATOR SUPERFAMILY (MFS) PROFILE DOMAIN-CONTAINING PROTEIN"/>
    <property type="match status" value="1"/>
</dbReference>
<feature type="transmembrane region" description="Helical" evidence="8">
    <location>
        <begin position="400"/>
        <end position="419"/>
    </location>
</feature>
<dbReference type="InterPro" id="IPR005828">
    <property type="entry name" value="MFS_sugar_transport-like"/>
</dbReference>
<dbReference type="NCBIfam" id="TIGR00879">
    <property type="entry name" value="SP"/>
    <property type="match status" value="1"/>
</dbReference>
<evidence type="ECO:0000256" key="2">
    <source>
        <dbReference type="ARBA" id="ARBA00010992"/>
    </source>
</evidence>
<comment type="subcellular location">
    <subcellularLocation>
        <location evidence="1">Membrane</location>
        <topology evidence="1">Multi-pass membrane protein</topology>
    </subcellularLocation>
</comment>
<feature type="transmembrane region" description="Helical" evidence="8">
    <location>
        <begin position="16"/>
        <end position="34"/>
    </location>
</feature>
<feature type="transmembrane region" description="Helical" evidence="8">
    <location>
        <begin position="166"/>
        <end position="185"/>
    </location>
</feature>
<feature type="transmembrane region" description="Helical" evidence="8">
    <location>
        <begin position="46"/>
        <end position="65"/>
    </location>
</feature>
<dbReference type="InterPro" id="IPR020846">
    <property type="entry name" value="MFS_dom"/>
</dbReference>
<keyword evidence="5 8" id="KW-1133">Transmembrane helix</keyword>
<accession>A0A4U0W144</accession>
<dbReference type="PANTHER" id="PTHR48022">
    <property type="entry name" value="PLASTIDIC GLUCOSE TRANSPORTER 4"/>
    <property type="match status" value="1"/>
</dbReference>
<evidence type="ECO:0000256" key="8">
    <source>
        <dbReference type="SAM" id="Phobius"/>
    </source>
</evidence>
<dbReference type="PROSITE" id="PS00217">
    <property type="entry name" value="SUGAR_TRANSPORT_2"/>
    <property type="match status" value="1"/>
</dbReference>
<dbReference type="GO" id="GO:0005351">
    <property type="term" value="F:carbohydrate:proton symporter activity"/>
    <property type="evidence" value="ECO:0007669"/>
    <property type="project" value="TreeGrafter"/>
</dbReference>
<feature type="domain" description="Major facilitator superfamily (MFS) profile" evidence="9">
    <location>
        <begin position="1"/>
        <end position="453"/>
    </location>
</feature>
<evidence type="ECO:0000256" key="6">
    <source>
        <dbReference type="ARBA" id="ARBA00023136"/>
    </source>
</evidence>
<dbReference type="InterPro" id="IPR005829">
    <property type="entry name" value="Sugar_transporter_CS"/>
</dbReference>
<name>A0A4U0W144_9PEZI</name>
<evidence type="ECO:0000313" key="11">
    <source>
        <dbReference type="Proteomes" id="UP000309340"/>
    </source>
</evidence>
<dbReference type="InterPro" id="IPR050360">
    <property type="entry name" value="MFS_Sugar_Transporters"/>
</dbReference>
<dbReference type="PROSITE" id="PS00216">
    <property type="entry name" value="SUGAR_TRANSPORT_1"/>
    <property type="match status" value="1"/>
</dbReference>
<evidence type="ECO:0000256" key="1">
    <source>
        <dbReference type="ARBA" id="ARBA00004141"/>
    </source>
</evidence>
<feature type="transmembrane region" description="Helical" evidence="8">
    <location>
        <begin position="431"/>
        <end position="449"/>
    </location>
</feature>
<evidence type="ECO:0000256" key="7">
    <source>
        <dbReference type="RuleBase" id="RU003346"/>
    </source>
</evidence>
<dbReference type="FunFam" id="1.20.1250.20:FF:000026">
    <property type="entry name" value="MFS quinate transporter QutD"/>
    <property type="match status" value="1"/>
</dbReference>
<keyword evidence="3 7" id="KW-0813">Transport</keyword>
<evidence type="ECO:0000256" key="3">
    <source>
        <dbReference type="ARBA" id="ARBA00022448"/>
    </source>
</evidence>
<evidence type="ECO:0000259" key="9">
    <source>
        <dbReference type="PROSITE" id="PS50850"/>
    </source>
</evidence>
<dbReference type="OrthoDB" id="8120565at2759"/>
<feature type="transmembrane region" description="Helical" evidence="8">
    <location>
        <begin position="259"/>
        <end position="281"/>
    </location>
</feature>
<feature type="transmembrane region" description="Helical" evidence="8">
    <location>
        <begin position="297"/>
        <end position="318"/>
    </location>
</feature>
<evidence type="ECO:0000256" key="5">
    <source>
        <dbReference type="ARBA" id="ARBA00022989"/>
    </source>
</evidence>
<comment type="similarity">
    <text evidence="2 7">Belongs to the major facilitator superfamily. Sugar transporter (TC 2.A.1.1) family.</text>
</comment>
<dbReference type="PROSITE" id="PS50850">
    <property type="entry name" value="MFS"/>
    <property type="match status" value="1"/>
</dbReference>
<dbReference type="Gene3D" id="1.20.1250.20">
    <property type="entry name" value="MFS general substrate transporter like domains"/>
    <property type="match status" value="1"/>
</dbReference>
<sequence length="514" mass="56712">MQNFQAHFPTLTGSTIQGWLVSALELGAWGGALFNGYLADKISRKYSMLVAVIVFTLGTCLQAAAQNPAMLFAGRVIGGIGIGMFSMVIPLYQAEIAPPQLRGSLVSLQQLSITIGTTIAFWLDYGLHFVGGSNCDPAGVTGTFDPYTAHGHTCLAEKSVSWRVPLALQLIPAWILFFGMFFLPFSPRWLMMKHRDEDCINALTKLRRLARDDPLLTAEYLEIKAAVLFDEETEAEIVGTAGRLGPWKMLFSSSMLKRLNIGCWIMIFQQFTGINAVLYYAPQIFATFGFSSVTTDLLATGVTGCFQVVFTLPAVLFLDNFGRKTFLIAGAIGMGICHIVVAAVDGTNENSAGVWIGSTTSGWVSIAFIWLFAVNFAYSWGPVAWVLTQEIFPNSMRSRGVSIVASTNWMFNFIIGLTTRDMLNSMRFGTYIFFACFCIGGGLFVWFMVPETKDKTLEELDIYFGGDKDSIAVADRERMARINNRLGITDADTPDDSMRAVDLDQHDHDVSEKY</sequence>
<dbReference type="Pfam" id="PF00083">
    <property type="entry name" value="Sugar_tr"/>
    <property type="match status" value="1"/>
</dbReference>
<feature type="transmembrane region" description="Helical" evidence="8">
    <location>
        <begin position="104"/>
        <end position="123"/>
    </location>
</feature>
<feature type="transmembrane region" description="Helical" evidence="8">
    <location>
        <begin position="71"/>
        <end position="92"/>
    </location>
</feature>
<dbReference type="PRINTS" id="PR00171">
    <property type="entry name" value="SUGRTRNSPORT"/>
</dbReference>
<feature type="transmembrane region" description="Helical" evidence="8">
    <location>
        <begin position="364"/>
        <end position="388"/>
    </location>
</feature>
<gene>
    <name evidence="10" type="ORF">B0A55_12719</name>
</gene>
<dbReference type="InterPro" id="IPR003663">
    <property type="entry name" value="Sugar/inositol_transpt"/>
</dbReference>
<protein>
    <recommendedName>
        <fullName evidence="9">Major facilitator superfamily (MFS) profile domain-containing protein</fullName>
    </recommendedName>
</protein>
<feature type="transmembrane region" description="Helical" evidence="8">
    <location>
        <begin position="325"/>
        <end position="344"/>
    </location>
</feature>
<keyword evidence="4 8" id="KW-0812">Transmembrane</keyword>
<dbReference type="Proteomes" id="UP000309340">
    <property type="component" value="Unassembled WGS sequence"/>
</dbReference>
<evidence type="ECO:0000256" key="4">
    <source>
        <dbReference type="ARBA" id="ARBA00022692"/>
    </source>
</evidence>
<evidence type="ECO:0000313" key="10">
    <source>
        <dbReference type="EMBL" id="TKA55096.1"/>
    </source>
</evidence>
<reference evidence="10 11" key="1">
    <citation type="submission" date="2017-03" db="EMBL/GenBank/DDBJ databases">
        <title>Genomes of endolithic fungi from Antarctica.</title>
        <authorList>
            <person name="Coleine C."/>
            <person name="Masonjones S."/>
            <person name="Stajich J.E."/>
        </authorList>
    </citation>
    <scope>NUCLEOTIDE SEQUENCE [LARGE SCALE GENOMIC DNA]</scope>
    <source>
        <strain evidence="10 11">CCFEE 5184</strain>
    </source>
</reference>